<dbReference type="AlphaFoldDB" id="A0A1G2BSE6"/>
<dbReference type="EMBL" id="MHKM01000003">
    <property type="protein sequence ID" value="OGY92095.1"/>
    <property type="molecule type" value="Genomic_DNA"/>
</dbReference>
<accession>A0A1G2BSE6</accession>
<comment type="caution">
    <text evidence="1">The sequence shown here is derived from an EMBL/GenBank/DDBJ whole genome shotgun (WGS) entry which is preliminary data.</text>
</comment>
<gene>
    <name evidence="1" type="ORF">A3B30_02015</name>
</gene>
<evidence type="ECO:0000313" key="2">
    <source>
        <dbReference type="Proteomes" id="UP000178248"/>
    </source>
</evidence>
<sequence>MGQEDAMRAVRGFLVLAMMATLFGTGCAYHRTILRQHVNTPPPLVVPIPPMDPIEADMMEGPQNTPNLAPTPGIQGQQPALAQPETVKPITPIYRTAGTEVLYQGQYYQTSEMWTVGKIYNHSPYAISVHMPPEFEVFTDRSHPHFYREVAPFRNDPSKWVHMDVLTLKPGSSENWWIKIPTGRWRLSYDYSVGANDQRGVFTITSDLNLVDHTCNGVVLDWYQEVGAHFCDSAANYTQ</sequence>
<organism evidence="1 2">
    <name type="scientific">Candidatus Komeilibacteria bacterium RIFCSPLOWO2_01_FULL_52_15</name>
    <dbReference type="NCBI Taxonomy" id="1798551"/>
    <lineage>
        <taxon>Bacteria</taxon>
        <taxon>Candidatus Komeiliibacteriota</taxon>
    </lineage>
</organism>
<protein>
    <submittedName>
        <fullName evidence="1">Uncharacterized protein</fullName>
    </submittedName>
</protein>
<reference evidence="1 2" key="1">
    <citation type="journal article" date="2016" name="Nat. Commun.">
        <title>Thousands of microbial genomes shed light on interconnected biogeochemical processes in an aquifer system.</title>
        <authorList>
            <person name="Anantharaman K."/>
            <person name="Brown C.T."/>
            <person name="Hug L.A."/>
            <person name="Sharon I."/>
            <person name="Castelle C.J."/>
            <person name="Probst A.J."/>
            <person name="Thomas B.C."/>
            <person name="Singh A."/>
            <person name="Wilkins M.J."/>
            <person name="Karaoz U."/>
            <person name="Brodie E.L."/>
            <person name="Williams K.H."/>
            <person name="Hubbard S.S."/>
            <person name="Banfield J.F."/>
        </authorList>
    </citation>
    <scope>NUCLEOTIDE SEQUENCE [LARGE SCALE GENOMIC DNA]</scope>
</reference>
<proteinExistence type="predicted"/>
<dbReference type="Proteomes" id="UP000178248">
    <property type="component" value="Unassembled WGS sequence"/>
</dbReference>
<evidence type="ECO:0000313" key="1">
    <source>
        <dbReference type="EMBL" id="OGY92095.1"/>
    </source>
</evidence>
<name>A0A1G2BSE6_9BACT</name>